<dbReference type="EMBL" id="CAKAEH010001399">
    <property type="protein sequence ID" value="CAG9535744.1"/>
    <property type="molecule type" value="Genomic_DNA"/>
</dbReference>
<organism evidence="1 2">
    <name type="scientific">Cercopithifilaria johnstoni</name>
    <dbReference type="NCBI Taxonomy" id="2874296"/>
    <lineage>
        <taxon>Eukaryota</taxon>
        <taxon>Metazoa</taxon>
        <taxon>Ecdysozoa</taxon>
        <taxon>Nematoda</taxon>
        <taxon>Chromadorea</taxon>
        <taxon>Rhabditida</taxon>
        <taxon>Spirurina</taxon>
        <taxon>Spiruromorpha</taxon>
        <taxon>Filarioidea</taxon>
        <taxon>Onchocercidae</taxon>
        <taxon>Cercopithifilaria</taxon>
    </lineage>
</organism>
<gene>
    <name evidence="1" type="ORF">CJOHNSTONI_LOCUS5736</name>
</gene>
<name>A0A8J2LYQ9_9BILA</name>
<evidence type="ECO:0000313" key="2">
    <source>
        <dbReference type="Proteomes" id="UP000746747"/>
    </source>
</evidence>
<accession>A0A8J2LYQ9</accession>
<reference evidence="1" key="1">
    <citation type="submission" date="2021-09" db="EMBL/GenBank/DDBJ databases">
        <authorList>
            <consortium name="Pathogen Informatics"/>
        </authorList>
    </citation>
    <scope>NUCLEOTIDE SEQUENCE</scope>
</reference>
<evidence type="ECO:0000313" key="1">
    <source>
        <dbReference type="EMBL" id="CAG9535744.1"/>
    </source>
</evidence>
<comment type="caution">
    <text evidence="1">The sequence shown here is derived from an EMBL/GenBank/DDBJ whole genome shotgun (WGS) entry which is preliminary data.</text>
</comment>
<protein>
    <submittedName>
        <fullName evidence="1">Uncharacterized protein</fullName>
    </submittedName>
</protein>
<dbReference type="AlphaFoldDB" id="A0A8J2LYQ9"/>
<dbReference type="Proteomes" id="UP000746747">
    <property type="component" value="Unassembled WGS sequence"/>
</dbReference>
<keyword evidence="2" id="KW-1185">Reference proteome</keyword>
<dbReference type="OrthoDB" id="5804714at2759"/>
<sequence length="349" mass="38927">MDERTSKPVAVGVVVRVDLEMKYGIIHASGYERVLISRNFDEDLVQLSNWLSVEIEPNTGPILTFGRTCCNFVDAGKPKVVDELLPTGTSISKTGAVNLRIQTPVFVGNITFGSSVGLSSHLGRVYLSETLCKKFKASPLTWIHCGVISVTPTEANFNSFWEARTAGREDYDDPKLNQRIRRCLGRFHAFKEKNVCIVQLFDRYEEDKGFAYIHSFDFAHTVREQDLKKASAIQVYVAPQLLYFPKHPVPACYARIVDVGLQDVQTAIMAEKLDVLDISATNSSNDTAESSGPVALMDAVKKNDLICDKNCETIDFISRILAYQLVAKNIKKIDPILFNDLSAFIAKYA</sequence>
<proteinExistence type="predicted"/>